<keyword evidence="3" id="KW-0804">Transcription</keyword>
<dbReference type="SUPFAM" id="SSF51206">
    <property type="entry name" value="cAMP-binding domain-like"/>
    <property type="match status" value="1"/>
</dbReference>
<evidence type="ECO:0000313" key="6">
    <source>
        <dbReference type="Proteomes" id="UP000767291"/>
    </source>
</evidence>
<dbReference type="CDD" id="cd00038">
    <property type="entry name" value="CAP_ED"/>
    <property type="match status" value="1"/>
</dbReference>
<evidence type="ECO:0000256" key="2">
    <source>
        <dbReference type="ARBA" id="ARBA00023125"/>
    </source>
</evidence>
<dbReference type="PRINTS" id="PR00034">
    <property type="entry name" value="HTHCRP"/>
</dbReference>
<accession>A0ABS4E9Y5</accession>
<dbReference type="RefSeq" id="WP_209456217.1">
    <property type="nucleotide sequence ID" value="NZ_BAAACS010000013.1"/>
</dbReference>
<evidence type="ECO:0000256" key="3">
    <source>
        <dbReference type="ARBA" id="ARBA00023163"/>
    </source>
</evidence>
<keyword evidence="1" id="KW-0805">Transcription regulation</keyword>
<dbReference type="InterPro" id="IPR050397">
    <property type="entry name" value="Env_Response_Regulators"/>
</dbReference>
<keyword evidence="6" id="KW-1185">Reference proteome</keyword>
<reference evidence="5 6" key="1">
    <citation type="submission" date="2021-03" db="EMBL/GenBank/DDBJ databases">
        <title>Genomic Encyclopedia of Type Strains, Phase IV (KMG-IV): sequencing the most valuable type-strain genomes for metagenomic binning, comparative biology and taxonomic classification.</title>
        <authorList>
            <person name="Goeker M."/>
        </authorList>
    </citation>
    <scope>NUCLEOTIDE SEQUENCE [LARGE SCALE GENOMIC DNA]</scope>
    <source>
        <strain evidence="5 6">DSM 1289</strain>
    </source>
</reference>
<dbReference type="InterPro" id="IPR000595">
    <property type="entry name" value="cNMP-bd_dom"/>
</dbReference>
<dbReference type="PANTHER" id="PTHR24567">
    <property type="entry name" value="CRP FAMILY TRANSCRIPTIONAL REGULATORY PROTEIN"/>
    <property type="match status" value="1"/>
</dbReference>
<organism evidence="5 6">
    <name type="scientific">Metaclostridioides mangenotii</name>
    <dbReference type="NCBI Taxonomy" id="1540"/>
    <lineage>
        <taxon>Bacteria</taxon>
        <taxon>Bacillati</taxon>
        <taxon>Bacillota</taxon>
        <taxon>Clostridia</taxon>
        <taxon>Peptostreptococcales</taxon>
        <taxon>Peptostreptococcaceae</taxon>
        <taxon>Metaclostridioides</taxon>
    </lineage>
</organism>
<dbReference type="Pfam" id="PF13545">
    <property type="entry name" value="HTH_Crp_2"/>
    <property type="match status" value="1"/>
</dbReference>
<dbReference type="InterPro" id="IPR036390">
    <property type="entry name" value="WH_DNA-bd_sf"/>
</dbReference>
<evidence type="ECO:0000313" key="5">
    <source>
        <dbReference type="EMBL" id="MBP1854755.1"/>
    </source>
</evidence>
<dbReference type="Gene3D" id="2.60.120.10">
    <property type="entry name" value="Jelly Rolls"/>
    <property type="match status" value="1"/>
</dbReference>
<protein>
    <submittedName>
        <fullName evidence="5">CRP/FNR family transcriptional regulator</fullName>
    </submittedName>
</protein>
<proteinExistence type="predicted"/>
<comment type="caution">
    <text evidence="5">The sequence shown here is derived from an EMBL/GenBank/DDBJ whole genome shotgun (WGS) entry which is preliminary data.</text>
</comment>
<dbReference type="InterPro" id="IPR014710">
    <property type="entry name" value="RmlC-like_jellyroll"/>
</dbReference>
<dbReference type="InterPro" id="IPR012318">
    <property type="entry name" value="HTH_CRP"/>
</dbReference>
<dbReference type="SUPFAM" id="SSF46785">
    <property type="entry name" value="Winged helix' DNA-binding domain"/>
    <property type="match status" value="1"/>
</dbReference>
<feature type="domain" description="HTH crp-type" evidence="4">
    <location>
        <begin position="144"/>
        <end position="210"/>
    </location>
</feature>
<name>A0ABS4E9Y5_9FIRM</name>
<dbReference type="Pfam" id="PF00027">
    <property type="entry name" value="cNMP_binding"/>
    <property type="match status" value="1"/>
</dbReference>
<gene>
    <name evidence="5" type="ORF">J2Z43_001145</name>
</gene>
<dbReference type="InterPro" id="IPR036388">
    <property type="entry name" value="WH-like_DNA-bd_sf"/>
</dbReference>
<evidence type="ECO:0000256" key="1">
    <source>
        <dbReference type="ARBA" id="ARBA00023015"/>
    </source>
</evidence>
<dbReference type="PROSITE" id="PS51063">
    <property type="entry name" value="HTH_CRP_2"/>
    <property type="match status" value="1"/>
</dbReference>
<keyword evidence="2" id="KW-0238">DNA-binding</keyword>
<dbReference type="InterPro" id="IPR018490">
    <property type="entry name" value="cNMP-bd_dom_sf"/>
</dbReference>
<dbReference type="EMBL" id="JAGGJX010000001">
    <property type="protein sequence ID" value="MBP1854755.1"/>
    <property type="molecule type" value="Genomic_DNA"/>
</dbReference>
<evidence type="ECO:0000259" key="4">
    <source>
        <dbReference type="PROSITE" id="PS51063"/>
    </source>
</evidence>
<sequence>MNINEYLPFWNKLSSKEKQLIQNNCSEKKYLSKSLINENEKCNGFIIIKSGKLRVYTISDSGKEITLFKLFNYDMCLFSSSCIFKDITFDIMLETEEDTTVFVIPAHIYENLMKTSLSVSNYTNELMSSRFSDIMWLLDQILNKNMISRISLFLHEEYMYHNMVDLSITHEEIAKHLGTAREVISRLLNYMQKDGIIKTKRGIISIVDKEKLKNLCDEK</sequence>
<dbReference type="SMART" id="SM00419">
    <property type="entry name" value="HTH_CRP"/>
    <property type="match status" value="1"/>
</dbReference>
<dbReference type="Proteomes" id="UP000767291">
    <property type="component" value="Unassembled WGS sequence"/>
</dbReference>
<dbReference type="PANTHER" id="PTHR24567:SF26">
    <property type="entry name" value="REGULATORY PROTEIN YEIL"/>
    <property type="match status" value="1"/>
</dbReference>
<dbReference type="Gene3D" id="1.10.10.10">
    <property type="entry name" value="Winged helix-like DNA-binding domain superfamily/Winged helix DNA-binding domain"/>
    <property type="match status" value="1"/>
</dbReference>